<feature type="non-terminal residue" evidence="3">
    <location>
        <position position="184"/>
    </location>
</feature>
<dbReference type="Proteomes" id="UP000481109">
    <property type="component" value="Unassembled WGS sequence"/>
</dbReference>
<keyword evidence="4" id="KW-1185">Reference proteome</keyword>
<comment type="caution">
    <text evidence="3">The sequence shown here is derived from an EMBL/GenBank/DDBJ whole genome shotgun (WGS) entry which is preliminary data.</text>
</comment>
<feature type="compositionally biased region" description="Polar residues" evidence="1">
    <location>
        <begin position="129"/>
        <end position="141"/>
    </location>
</feature>
<evidence type="ECO:0000313" key="3">
    <source>
        <dbReference type="EMBL" id="NGO78355.1"/>
    </source>
</evidence>
<accession>A0A6G4XLD5</accession>
<protein>
    <submittedName>
        <fullName evidence="3">Uncharacterized protein</fullName>
    </submittedName>
</protein>
<dbReference type="RefSeq" id="WP_165333807.1">
    <property type="nucleotide sequence ID" value="NZ_JAAKZW010000098.1"/>
</dbReference>
<evidence type="ECO:0000256" key="2">
    <source>
        <dbReference type="SAM" id="Phobius"/>
    </source>
</evidence>
<organism evidence="3 4">
    <name type="scientific">Streptomyces mesophilus</name>
    <dbReference type="NCBI Taxonomy" id="1775132"/>
    <lineage>
        <taxon>Bacteria</taxon>
        <taxon>Bacillati</taxon>
        <taxon>Actinomycetota</taxon>
        <taxon>Actinomycetes</taxon>
        <taxon>Kitasatosporales</taxon>
        <taxon>Streptomycetaceae</taxon>
        <taxon>Streptomyces</taxon>
    </lineage>
</organism>
<evidence type="ECO:0000256" key="1">
    <source>
        <dbReference type="SAM" id="MobiDB-lite"/>
    </source>
</evidence>
<feature type="compositionally biased region" description="Polar residues" evidence="1">
    <location>
        <begin position="106"/>
        <end position="120"/>
    </location>
</feature>
<sequence length="184" mass="18791">MENWREDALSGHTHDPNEVTVQIDGLGRLSGIEPLAAERQEAADKPVFVDESGSRGRRVRRIGWVIGVVCAIYAVVLVTTLASGNSDAPWMPGLGKDSKPAGKVKPTSSPAGPEATSSKGATPAPGESATRTQNPTPSSGISGAPDPTASPSGSAKPTGKPTTGNPDPDPDPTTPDPDPTPTEP</sequence>
<gene>
    <name evidence="3" type="ORF">G6045_22225</name>
</gene>
<dbReference type="AlphaFoldDB" id="A0A6G4XLD5"/>
<keyword evidence="2" id="KW-0812">Transmembrane</keyword>
<keyword evidence="2" id="KW-1133">Transmembrane helix</keyword>
<feature type="compositionally biased region" description="Pro residues" evidence="1">
    <location>
        <begin position="171"/>
        <end position="184"/>
    </location>
</feature>
<evidence type="ECO:0000313" key="4">
    <source>
        <dbReference type="Proteomes" id="UP000481109"/>
    </source>
</evidence>
<name>A0A6G4XLD5_9ACTN</name>
<feature type="compositionally biased region" description="Low complexity" evidence="1">
    <location>
        <begin position="156"/>
        <end position="166"/>
    </location>
</feature>
<feature type="region of interest" description="Disordered" evidence="1">
    <location>
        <begin position="84"/>
        <end position="184"/>
    </location>
</feature>
<reference evidence="3 4" key="1">
    <citation type="submission" date="2020-02" db="EMBL/GenBank/DDBJ databases">
        <title>Whole-genome analyses of novel actinobacteria.</title>
        <authorList>
            <person name="Sahin N."/>
            <person name="Tokatli A."/>
        </authorList>
    </citation>
    <scope>NUCLEOTIDE SEQUENCE [LARGE SCALE GENOMIC DNA]</scope>
    <source>
        <strain evidence="3 4">YC504</strain>
    </source>
</reference>
<feature type="transmembrane region" description="Helical" evidence="2">
    <location>
        <begin position="62"/>
        <end position="82"/>
    </location>
</feature>
<dbReference type="EMBL" id="JAAKZW010000098">
    <property type="protein sequence ID" value="NGO78355.1"/>
    <property type="molecule type" value="Genomic_DNA"/>
</dbReference>
<proteinExistence type="predicted"/>
<keyword evidence="2" id="KW-0472">Membrane</keyword>